<evidence type="ECO:0000313" key="2">
    <source>
        <dbReference type="Proteomes" id="UP001175271"/>
    </source>
</evidence>
<comment type="caution">
    <text evidence="1">The sequence shown here is derived from an EMBL/GenBank/DDBJ whole genome shotgun (WGS) entry which is preliminary data.</text>
</comment>
<evidence type="ECO:0000313" key="1">
    <source>
        <dbReference type="EMBL" id="KAK0412699.1"/>
    </source>
</evidence>
<accession>A0AA39LX97</accession>
<dbReference type="EMBL" id="JAUCMV010000003">
    <property type="protein sequence ID" value="KAK0412699.1"/>
    <property type="molecule type" value="Genomic_DNA"/>
</dbReference>
<organism evidence="1 2">
    <name type="scientific">Steinernema hermaphroditum</name>
    <dbReference type="NCBI Taxonomy" id="289476"/>
    <lineage>
        <taxon>Eukaryota</taxon>
        <taxon>Metazoa</taxon>
        <taxon>Ecdysozoa</taxon>
        <taxon>Nematoda</taxon>
        <taxon>Chromadorea</taxon>
        <taxon>Rhabditida</taxon>
        <taxon>Tylenchina</taxon>
        <taxon>Panagrolaimomorpha</taxon>
        <taxon>Strongyloidoidea</taxon>
        <taxon>Steinernematidae</taxon>
        <taxon>Steinernema</taxon>
    </lineage>
</organism>
<reference evidence="1" key="1">
    <citation type="submission" date="2023-06" db="EMBL/GenBank/DDBJ databases">
        <title>Genomic analysis of the entomopathogenic nematode Steinernema hermaphroditum.</title>
        <authorList>
            <person name="Schwarz E.M."/>
            <person name="Heppert J.K."/>
            <person name="Baniya A."/>
            <person name="Schwartz H.T."/>
            <person name="Tan C.-H."/>
            <person name="Antoshechkin I."/>
            <person name="Sternberg P.W."/>
            <person name="Goodrich-Blair H."/>
            <person name="Dillman A.R."/>
        </authorList>
    </citation>
    <scope>NUCLEOTIDE SEQUENCE</scope>
    <source>
        <strain evidence="1">PS9179</strain>
        <tissue evidence="1">Whole animal</tissue>
    </source>
</reference>
<gene>
    <name evidence="1" type="ORF">QR680_006360</name>
</gene>
<keyword evidence="2" id="KW-1185">Reference proteome</keyword>
<dbReference type="AlphaFoldDB" id="A0AA39LX97"/>
<name>A0AA39LX97_9BILA</name>
<proteinExistence type="predicted"/>
<dbReference type="Proteomes" id="UP001175271">
    <property type="component" value="Unassembled WGS sequence"/>
</dbReference>
<protein>
    <submittedName>
        <fullName evidence="1">Uncharacterized protein</fullName>
    </submittedName>
</protein>
<sequence>MNLREGKCQRRRQDFGAKEHIAITVLSVALRRKELFANNQQSFGGVAEAIPAWNCRLMRDDGEAVRR</sequence>